<sequence>MTLNNCSSEPTVKAYLFKLAHELAYSEAEIRAGLEYADRGSRRSHPLGEWDNAGRFYAQERTLSVTTCRSPSKAWPYSQMVAARTAAHCAEVYKADNATHVGRIGRAYNKLLAGEDKDAVRRLLTKGIRKREAELARAPRR</sequence>
<evidence type="ECO:0000313" key="2">
    <source>
        <dbReference type="Proteomes" id="UP000003257"/>
    </source>
</evidence>
<dbReference type="Proteomes" id="UP000003257">
    <property type="component" value="Unassembled WGS sequence"/>
</dbReference>
<comment type="caution">
    <text evidence="1">The sequence shown here is derived from an EMBL/GenBank/DDBJ whole genome shotgun (WGS) entry which is preliminary data.</text>
</comment>
<dbReference type="EMBL" id="ABID01000063">
    <property type="protein sequence ID" value="EDQ02979.1"/>
    <property type="molecule type" value="Genomic_DNA"/>
</dbReference>
<evidence type="ECO:0000313" key="1">
    <source>
        <dbReference type="EMBL" id="EDQ02979.1"/>
    </source>
</evidence>
<reference evidence="1 2" key="1">
    <citation type="submission" date="2007-11" db="EMBL/GenBank/DDBJ databases">
        <authorList>
            <person name="Wagner-Dobler I."/>
            <person name="Ferriera S."/>
            <person name="Johnson J."/>
            <person name="Kravitz S."/>
            <person name="Beeson K."/>
            <person name="Sutton G."/>
            <person name="Rogers Y.-H."/>
            <person name="Friedman R."/>
            <person name="Frazier M."/>
            <person name="Venter J.C."/>
        </authorList>
    </citation>
    <scope>NUCLEOTIDE SEQUENCE [LARGE SCALE GENOMIC DNA]</scope>
    <source>
        <strain evidence="1 2">HEL-45</strain>
    </source>
</reference>
<accession>A0ABP2D429</accession>
<keyword evidence="2" id="KW-1185">Reference proteome</keyword>
<proteinExistence type="predicted"/>
<organism evidence="1 2">
    <name type="scientific">Sulfitobacter indolifex HEL-45</name>
    <dbReference type="NCBI Taxonomy" id="391624"/>
    <lineage>
        <taxon>Bacteria</taxon>
        <taxon>Pseudomonadati</taxon>
        <taxon>Pseudomonadota</taxon>
        <taxon>Alphaproteobacteria</taxon>
        <taxon>Rhodobacterales</taxon>
        <taxon>Roseobacteraceae</taxon>
        <taxon>Sulfitobacter</taxon>
    </lineage>
</organism>
<dbReference type="RefSeq" id="WP_007121446.1">
    <property type="nucleotide sequence ID" value="NZ_ABID01000063.1"/>
</dbReference>
<name>A0ABP2D429_9RHOB</name>
<protein>
    <submittedName>
        <fullName evidence="1">Uncharacterized protein</fullName>
    </submittedName>
</protein>
<gene>
    <name evidence="1" type="ORF">OIHEL45_19611</name>
</gene>